<evidence type="ECO:0000256" key="1">
    <source>
        <dbReference type="ARBA" id="ARBA00001946"/>
    </source>
</evidence>
<keyword evidence="5" id="KW-0547">Nucleotide-binding</keyword>
<name>A0A835RJN0_VANPL</name>
<dbReference type="InterPro" id="IPR058017">
    <property type="entry name" value="At3g28540-like_C"/>
</dbReference>
<dbReference type="InterPro" id="IPR003593">
    <property type="entry name" value="AAA+_ATPase"/>
</dbReference>
<proteinExistence type="inferred from homology"/>
<dbReference type="GO" id="GO:0016887">
    <property type="term" value="F:ATP hydrolysis activity"/>
    <property type="evidence" value="ECO:0007669"/>
    <property type="project" value="InterPro"/>
</dbReference>
<sequence>MDPISQAMASTKEYFATAASLAASVILVRTVINNFLPADLRRLIWSLVSEVISKLRSRLSNTRTIIIENHHGLNYNEIFDAAMNYLGDKIPPTVRRLRVSKNKNDNHIEITIADGEVQTDNFEGAQFRWRLHTKLQNQSKDHDNGHRSAKKNQWFELTCNGKHEDIAARSYLNHILDESKVIKAAAKTLRLYINNQNHWKNRKFENHWIPMELENHWTPTKFQHPMTFDTLAMETELRQMVEEDLTRFMKRKEYYKRIGKAWKRGYLLHGPPGTGKTSLIAAMANYLRYDIYYLDLKEVRSNNTLQILLLHTSNKSMLVIEDIDSSTVMQKREEEVEVKTSSRVTLSGLLNFIDGLWSTSGEERIIVFTTNHKDRLDPALIRPGRMDVHIHMGYCSPSSFRVLASNYHGIDEHPLFREIEELLGKVEATPAEIAEELTRRTDADEAIDSIIKLLHRKRKTSE</sequence>
<organism evidence="7 8">
    <name type="scientific">Vanilla planifolia</name>
    <name type="common">Vanilla</name>
    <dbReference type="NCBI Taxonomy" id="51239"/>
    <lineage>
        <taxon>Eukaryota</taxon>
        <taxon>Viridiplantae</taxon>
        <taxon>Streptophyta</taxon>
        <taxon>Embryophyta</taxon>
        <taxon>Tracheophyta</taxon>
        <taxon>Spermatophyta</taxon>
        <taxon>Magnoliopsida</taxon>
        <taxon>Liliopsida</taxon>
        <taxon>Asparagales</taxon>
        <taxon>Orchidaceae</taxon>
        <taxon>Vanilloideae</taxon>
        <taxon>Vanilleae</taxon>
        <taxon>Vanilla</taxon>
    </lineage>
</organism>
<comment type="catalytic activity">
    <reaction evidence="4">
        <text>ATP + H2O = ADP + phosphate + H(+)</text>
        <dbReference type="Rhea" id="RHEA:13065"/>
        <dbReference type="ChEBI" id="CHEBI:15377"/>
        <dbReference type="ChEBI" id="CHEBI:15378"/>
        <dbReference type="ChEBI" id="CHEBI:30616"/>
        <dbReference type="ChEBI" id="CHEBI:43474"/>
        <dbReference type="ChEBI" id="CHEBI:456216"/>
    </reaction>
</comment>
<dbReference type="Pfam" id="PF25568">
    <property type="entry name" value="AAA_lid_At3g28540"/>
    <property type="match status" value="1"/>
</dbReference>
<dbReference type="InterPro" id="IPR003960">
    <property type="entry name" value="ATPase_AAA_CS"/>
</dbReference>
<dbReference type="SUPFAM" id="SSF52540">
    <property type="entry name" value="P-loop containing nucleoside triphosphate hydrolases"/>
    <property type="match status" value="1"/>
</dbReference>
<keyword evidence="5" id="KW-0067">ATP-binding</keyword>
<evidence type="ECO:0000256" key="3">
    <source>
        <dbReference type="ARBA" id="ARBA00022842"/>
    </source>
</evidence>
<comment type="caution">
    <text evidence="7">The sequence shown here is derived from an EMBL/GenBank/DDBJ whole genome shotgun (WGS) entry which is preliminary data.</text>
</comment>
<evidence type="ECO:0000313" key="7">
    <source>
        <dbReference type="EMBL" id="KAG0492664.1"/>
    </source>
</evidence>
<dbReference type="InterPro" id="IPR050747">
    <property type="entry name" value="Mitochondrial_chaperone_BCS1"/>
</dbReference>
<accession>A0A835RJN0</accession>
<dbReference type="Pfam" id="PF00004">
    <property type="entry name" value="AAA"/>
    <property type="match status" value="1"/>
</dbReference>
<dbReference type="PANTHER" id="PTHR23070">
    <property type="entry name" value="BCS1 AAA-TYPE ATPASE"/>
    <property type="match status" value="1"/>
</dbReference>
<comment type="cofactor">
    <cofactor evidence="1">
        <name>Mg(2+)</name>
        <dbReference type="ChEBI" id="CHEBI:18420"/>
    </cofactor>
</comment>
<evidence type="ECO:0000259" key="6">
    <source>
        <dbReference type="SMART" id="SM00382"/>
    </source>
</evidence>
<dbReference type="GO" id="GO:0006950">
    <property type="term" value="P:response to stress"/>
    <property type="evidence" value="ECO:0007669"/>
    <property type="project" value="UniProtKB-ARBA"/>
</dbReference>
<gene>
    <name evidence="7" type="ORF">HPP92_006062</name>
</gene>
<keyword evidence="8" id="KW-1185">Reference proteome</keyword>
<evidence type="ECO:0000313" key="8">
    <source>
        <dbReference type="Proteomes" id="UP000636800"/>
    </source>
</evidence>
<dbReference type="EMBL" id="JADCNL010000002">
    <property type="protein sequence ID" value="KAG0492664.1"/>
    <property type="molecule type" value="Genomic_DNA"/>
</dbReference>
<dbReference type="Gene3D" id="3.40.50.300">
    <property type="entry name" value="P-loop containing nucleotide triphosphate hydrolases"/>
    <property type="match status" value="1"/>
</dbReference>
<evidence type="ECO:0000256" key="4">
    <source>
        <dbReference type="ARBA" id="ARBA00049360"/>
    </source>
</evidence>
<comment type="similarity">
    <text evidence="2">Belongs to the AAA ATPase family. BCS1 subfamily.</text>
</comment>
<dbReference type="Pfam" id="PF14363">
    <property type="entry name" value="AAA_assoc"/>
    <property type="match status" value="1"/>
</dbReference>
<dbReference type="InterPro" id="IPR003959">
    <property type="entry name" value="ATPase_AAA_core"/>
</dbReference>
<dbReference type="Proteomes" id="UP000636800">
    <property type="component" value="Chromosome 2"/>
</dbReference>
<dbReference type="InterPro" id="IPR027417">
    <property type="entry name" value="P-loop_NTPase"/>
</dbReference>
<keyword evidence="3" id="KW-0460">Magnesium</keyword>
<dbReference type="CDD" id="cd19510">
    <property type="entry name" value="RecA-like_BCS1"/>
    <property type="match status" value="1"/>
</dbReference>
<dbReference type="OrthoDB" id="696633at2759"/>
<dbReference type="AlphaFoldDB" id="A0A835RJN0"/>
<feature type="domain" description="AAA+ ATPase" evidence="6">
    <location>
        <begin position="262"/>
        <end position="396"/>
    </location>
</feature>
<protein>
    <recommendedName>
        <fullName evidence="6">AAA+ ATPase domain-containing protein</fullName>
    </recommendedName>
</protein>
<evidence type="ECO:0000256" key="5">
    <source>
        <dbReference type="RuleBase" id="RU003651"/>
    </source>
</evidence>
<reference evidence="7 8" key="1">
    <citation type="journal article" date="2020" name="Nat. Food">
        <title>A phased Vanilla planifolia genome enables genetic improvement of flavour and production.</title>
        <authorList>
            <person name="Hasing T."/>
            <person name="Tang H."/>
            <person name="Brym M."/>
            <person name="Khazi F."/>
            <person name="Huang T."/>
            <person name="Chambers A.H."/>
        </authorList>
    </citation>
    <scope>NUCLEOTIDE SEQUENCE [LARGE SCALE GENOMIC DNA]</scope>
    <source>
        <tissue evidence="7">Leaf</tissue>
    </source>
</reference>
<dbReference type="InterPro" id="IPR025753">
    <property type="entry name" value="AAA_N_dom"/>
</dbReference>
<dbReference type="Gene3D" id="6.10.280.40">
    <property type="match status" value="1"/>
</dbReference>
<dbReference type="SMART" id="SM00382">
    <property type="entry name" value="AAA"/>
    <property type="match status" value="1"/>
</dbReference>
<evidence type="ECO:0000256" key="2">
    <source>
        <dbReference type="ARBA" id="ARBA00007448"/>
    </source>
</evidence>
<dbReference type="GO" id="GO:0005524">
    <property type="term" value="F:ATP binding"/>
    <property type="evidence" value="ECO:0007669"/>
    <property type="project" value="UniProtKB-KW"/>
</dbReference>
<dbReference type="PROSITE" id="PS00674">
    <property type="entry name" value="AAA"/>
    <property type="match status" value="1"/>
</dbReference>